<keyword evidence="5" id="KW-0560">Oxidoreductase</keyword>
<evidence type="ECO:0000256" key="2">
    <source>
        <dbReference type="ARBA" id="ARBA00023004"/>
    </source>
</evidence>
<keyword evidence="1" id="KW-0479">Metal-binding</keyword>
<evidence type="ECO:0000256" key="3">
    <source>
        <dbReference type="ARBA" id="ARBA00023014"/>
    </source>
</evidence>
<reference evidence="5" key="1">
    <citation type="submission" date="2015-04" db="EMBL/GenBank/DDBJ databases">
        <authorList>
            <person name="Syromyatnikov M.Y."/>
            <person name="Popov V.N."/>
        </authorList>
    </citation>
    <scope>NUCLEOTIDE SEQUENCE</scope>
    <source>
        <strain evidence="5">MO-1</strain>
    </source>
</reference>
<dbReference type="InterPro" id="IPR023753">
    <property type="entry name" value="FAD/NAD-binding_dom"/>
</dbReference>
<dbReference type="SUPFAM" id="SSF46548">
    <property type="entry name" value="alpha-helical ferredoxin"/>
    <property type="match status" value="2"/>
</dbReference>
<dbReference type="PROSITE" id="PS51379">
    <property type="entry name" value="4FE4S_FER_2"/>
    <property type="match status" value="1"/>
</dbReference>
<dbReference type="EMBL" id="LO017727">
    <property type="protein sequence ID" value="CRH05335.1"/>
    <property type="molecule type" value="Genomic_DNA"/>
</dbReference>
<dbReference type="PRINTS" id="PR00419">
    <property type="entry name" value="ADXRDTASE"/>
</dbReference>
<dbReference type="Pfam" id="PF14697">
    <property type="entry name" value="Fer4_21"/>
    <property type="match status" value="1"/>
</dbReference>
<proteinExistence type="predicted"/>
<name>A0A1S7LEH6_MAGMO</name>
<gene>
    <name evidence="5" type="primary">dsrL</name>
    <name evidence="5" type="ORF">MAGMO_1141</name>
</gene>
<dbReference type="EC" id="1.4.1.14" evidence="5"/>
<dbReference type="Gene3D" id="3.50.50.60">
    <property type="entry name" value="FAD/NAD(P)-binding domain"/>
    <property type="match status" value="1"/>
</dbReference>
<keyword evidence="2" id="KW-0408">Iron</keyword>
<dbReference type="GO" id="GO:0051536">
    <property type="term" value="F:iron-sulfur cluster binding"/>
    <property type="evidence" value="ECO:0007669"/>
    <property type="project" value="UniProtKB-KW"/>
</dbReference>
<organism evidence="5">
    <name type="scientific">Magnetococcus massalia (strain MO-1)</name>
    <dbReference type="NCBI Taxonomy" id="451514"/>
    <lineage>
        <taxon>Bacteria</taxon>
        <taxon>Pseudomonadati</taxon>
        <taxon>Pseudomonadota</taxon>
        <taxon>Magnetococcia</taxon>
        <taxon>Magnetococcales</taxon>
        <taxon>Magnetococcaceae</taxon>
        <taxon>Magnetococcus</taxon>
    </lineage>
</organism>
<dbReference type="PROSITE" id="PS00198">
    <property type="entry name" value="4FE4S_FER_1"/>
    <property type="match status" value="1"/>
</dbReference>
<dbReference type="InterPro" id="IPR009051">
    <property type="entry name" value="Helical_ferredxn"/>
</dbReference>
<dbReference type="GO" id="GO:0046872">
    <property type="term" value="F:metal ion binding"/>
    <property type="evidence" value="ECO:0007669"/>
    <property type="project" value="UniProtKB-KW"/>
</dbReference>
<dbReference type="InterPro" id="IPR017896">
    <property type="entry name" value="4Fe4S_Fe-S-bd"/>
</dbReference>
<dbReference type="PANTHER" id="PTHR43100:SF1">
    <property type="entry name" value="GLUTAMATE SYNTHASE [NADPH] SMALL CHAIN"/>
    <property type="match status" value="1"/>
</dbReference>
<accession>A0A1S7LEH6</accession>
<dbReference type="Pfam" id="PF07992">
    <property type="entry name" value="Pyr_redox_2"/>
    <property type="match status" value="1"/>
</dbReference>
<dbReference type="Pfam" id="PF14691">
    <property type="entry name" value="Fer4_20"/>
    <property type="match status" value="1"/>
</dbReference>
<dbReference type="InterPro" id="IPR017900">
    <property type="entry name" value="4Fe4S_Fe_S_CS"/>
</dbReference>
<dbReference type="InterPro" id="IPR051394">
    <property type="entry name" value="Glutamate_Synthase"/>
</dbReference>
<sequence length="585" mass="63648">MVKMNPIYEEAINWEFEECTFEEGLDKIVAYGEFSGYCPTYVERIPPCTNACPAGEDIRGYNNLVREGVWDAEDPYAAAFARLTQKNPFPAVMGRVCPAPCQGACNRQYRDETIGINSVEHAIGQYAIEKGLGFEKPEVASTGKHIAVVGGGVGGLSAAYQLTLRGHKVTIYERDPKLGGMLRYGILGYRVSREVIDAEVKRIIDLGVEVKHGVTIGKDVTLDELREKHDAVFLAVGAQRGRNIPIPGADAPNVTTAIDFLRDFEINGGIEAGGADKVKVGKNVVVIGDGDVAMDACRLALRLGSKATLLSGVSREEMNCSDFEYDEAIAEGTDMKMMTGTVEIQGGASGVTGIKVVEMVRKDKGEDGWNHAVPFFRYKTKEGTEAVIECDMVVAAIGQTTDMNGLESCTEGSPFLQVDHNYQIKGMDNVFGGGDAVQIHLLTTAIGHGRKAAESIDLFLKGEKLPSKPSRPDVVAYDKLKSDFFVEKPQPKRKVHHPANVVGDWKETLEALSNEVASDEAGRCMSCGMCFECNQCMLFCPQDAITKFKGNPEGEVMFTYYERCVGCHICSEVCPTGYIDMGMGI</sequence>
<dbReference type="GO" id="GO:0016040">
    <property type="term" value="F:glutamate synthase (NADH) activity"/>
    <property type="evidence" value="ECO:0007669"/>
    <property type="project" value="UniProtKB-EC"/>
</dbReference>
<evidence type="ECO:0000256" key="1">
    <source>
        <dbReference type="ARBA" id="ARBA00022723"/>
    </source>
</evidence>
<dbReference type="Gene3D" id="3.30.70.20">
    <property type="match status" value="1"/>
</dbReference>
<dbReference type="InterPro" id="IPR028261">
    <property type="entry name" value="DPD_II"/>
</dbReference>
<dbReference type="SUPFAM" id="SSF51971">
    <property type="entry name" value="Nucleotide-binding domain"/>
    <property type="match status" value="1"/>
</dbReference>
<feature type="domain" description="4Fe-4S ferredoxin-type" evidence="4">
    <location>
        <begin position="554"/>
        <end position="584"/>
    </location>
</feature>
<dbReference type="InterPro" id="IPR036188">
    <property type="entry name" value="FAD/NAD-bd_sf"/>
</dbReference>
<dbReference type="PANTHER" id="PTHR43100">
    <property type="entry name" value="GLUTAMATE SYNTHASE [NADPH] SMALL CHAIN"/>
    <property type="match status" value="1"/>
</dbReference>
<evidence type="ECO:0000259" key="4">
    <source>
        <dbReference type="PROSITE" id="PS51379"/>
    </source>
</evidence>
<dbReference type="Gene3D" id="1.10.1060.10">
    <property type="entry name" value="Alpha-helical ferredoxin"/>
    <property type="match status" value="1"/>
</dbReference>
<protein>
    <submittedName>
        <fullName evidence="5">NADPH-dependent glutamate synthase beta chain and related oxidoreductase</fullName>
        <ecNumber evidence="5">1.4.1.14</ecNumber>
    </submittedName>
</protein>
<dbReference type="NCBIfam" id="NF009410">
    <property type="entry name" value="PRK12771.1"/>
    <property type="match status" value="1"/>
</dbReference>
<keyword evidence="3" id="KW-0411">Iron-sulfur</keyword>
<dbReference type="AlphaFoldDB" id="A0A1S7LEH6"/>
<evidence type="ECO:0000313" key="5">
    <source>
        <dbReference type="EMBL" id="CRH05335.1"/>
    </source>
</evidence>
<dbReference type="Gene3D" id="3.40.50.720">
    <property type="entry name" value="NAD(P)-binding Rossmann-like Domain"/>
    <property type="match status" value="1"/>
</dbReference>